<sequence length="168" mass="18164">MLLATLLLPVAVLAVPVRSVPVSVSAQPLQQVATLQTQYTGPSISPAPDQDRIGLRMTSEMVHEDYVEVVEVMAFLPVGEKVFVYDNPVLPCNPQKVEIVSIPLNSVMQKHVCVISPEVTVEEGVSDVKVSRAASVIVTDTDGVVDLYSGQERRTLAPGEMIASFQCF</sequence>
<dbReference type="OrthoDB" id="3887140at2759"/>
<name>A0A6A6G1M0_9PEZI</name>
<evidence type="ECO:0000313" key="3">
    <source>
        <dbReference type="Proteomes" id="UP000799538"/>
    </source>
</evidence>
<accession>A0A6A6G1M0</accession>
<dbReference type="Proteomes" id="UP000799538">
    <property type="component" value="Unassembled WGS sequence"/>
</dbReference>
<evidence type="ECO:0000313" key="2">
    <source>
        <dbReference type="EMBL" id="KAF2219428.1"/>
    </source>
</evidence>
<evidence type="ECO:0000256" key="1">
    <source>
        <dbReference type="SAM" id="SignalP"/>
    </source>
</evidence>
<feature type="chain" id="PRO_5025666118" evidence="1">
    <location>
        <begin position="20"/>
        <end position="168"/>
    </location>
</feature>
<gene>
    <name evidence="2" type="ORF">BDZ85DRAFT_41920</name>
</gene>
<feature type="signal peptide" evidence="1">
    <location>
        <begin position="1"/>
        <end position="19"/>
    </location>
</feature>
<keyword evidence="1" id="KW-0732">Signal</keyword>
<protein>
    <submittedName>
        <fullName evidence="2">Uncharacterized protein</fullName>
    </submittedName>
</protein>
<dbReference type="EMBL" id="ML992516">
    <property type="protein sequence ID" value="KAF2219428.1"/>
    <property type="molecule type" value="Genomic_DNA"/>
</dbReference>
<organism evidence="2 3">
    <name type="scientific">Elsinoe ampelina</name>
    <dbReference type="NCBI Taxonomy" id="302913"/>
    <lineage>
        <taxon>Eukaryota</taxon>
        <taxon>Fungi</taxon>
        <taxon>Dikarya</taxon>
        <taxon>Ascomycota</taxon>
        <taxon>Pezizomycotina</taxon>
        <taxon>Dothideomycetes</taxon>
        <taxon>Dothideomycetidae</taxon>
        <taxon>Myriangiales</taxon>
        <taxon>Elsinoaceae</taxon>
        <taxon>Elsinoe</taxon>
    </lineage>
</organism>
<reference evidence="3" key="1">
    <citation type="journal article" date="2020" name="Stud. Mycol.">
        <title>101 Dothideomycetes genomes: A test case for predicting lifestyles and emergence of pathogens.</title>
        <authorList>
            <person name="Haridas S."/>
            <person name="Albert R."/>
            <person name="Binder M."/>
            <person name="Bloem J."/>
            <person name="LaButti K."/>
            <person name="Salamov A."/>
            <person name="Andreopoulos B."/>
            <person name="Baker S."/>
            <person name="Barry K."/>
            <person name="Bills G."/>
            <person name="Bluhm B."/>
            <person name="Cannon C."/>
            <person name="Castanera R."/>
            <person name="Culley D."/>
            <person name="Daum C."/>
            <person name="Ezra D."/>
            <person name="Gonzalez J."/>
            <person name="Henrissat B."/>
            <person name="Kuo A."/>
            <person name="Liang C."/>
            <person name="Lipzen A."/>
            <person name="Lutzoni F."/>
            <person name="Magnuson J."/>
            <person name="Mondo S."/>
            <person name="Nolan M."/>
            <person name="Ohm R."/>
            <person name="Pangilinan J."/>
            <person name="Park H.-J."/>
            <person name="Ramirez L."/>
            <person name="Alfaro M."/>
            <person name="Sun H."/>
            <person name="Tritt A."/>
            <person name="Yoshinaga Y."/>
            <person name="Zwiers L.-H."/>
            <person name="Turgeon B."/>
            <person name="Goodwin S."/>
            <person name="Spatafora J."/>
            <person name="Crous P."/>
            <person name="Grigoriev I."/>
        </authorList>
    </citation>
    <scope>NUCLEOTIDE SEQUENCE [LARGE SCALE GENOMIC DNA]</scope>
    <source>
        <strain evidence="3">CECT 20119</strain>
    </source>
</reference>
<proteinExistence type="predicted"/>
<keyword evidence="3" id="KW-1185">Reference proteome</keyword>
<dbReference type="AlphaFoldDB" id="A0A6A6G1M0"/>